<dbReference type="NCBIfam" id="NF004761">
    <property type="entry name" value="PRK06092.1"/>
    <property type="match status" value="1"/>
</dbReference>
<dbReference type="InterPro" id="IPR018300">
    <property type="entry name" value="Aminotrans_IV_CS"/>
</dbReference>
<dbReference type="InterPro" id="IPR001544">
    <property type="entry name" value="Aminotrans_IV"/>
</dbReference>
<evidence type="ECO:0000256" key="6">
    <source>
        <dbReference type="ARBA" id="ARBA00023239"/>
    </source>
</evidence>
<evidence type="ECO:0000256" key="12">
    <source>
        <dbReference type="RuleBase" id="RU004516"/>
    </source>
</evidence>
<accession>A0ABY6JHJ9</accession>
<proteinExistence type="inferred from homology"/>
<comment type="similarity">
    <text evidence="2 11">Belongs to the class-IV pyridoxal-phosphate-dependent aminotransferase family.</text>
</comment>
<dbReference type="Pfam" id="PF01063">
    <property type="entry name" value="Aminotran_4"/>
    <property type="match status" value="1"/>
</dbReference>
<dbReference type="PANTHER" id="PTHR42743">
    <property type="entry name" value="AMINO-ACID AMINOTRANSFERASE"/>
    <property type="match status" value="1"/>
</dbReference>
<name>A0ABY6JHJ9_9ENTR</name>
<reference evidence="13 14" key="1">
    <citation type="submission" date="2021-05" db="EMBL/GenBank/DDBJ databases">
        <title>Isolation, identification, and the growth promoting effects of Pantoea dispersa strain YSD J2 from the aboveground leaves of Cyperus esculentus L.Var. Sativus.</title>
        <authorList>
            <person name="Wang S."/>
            <person name="Tang X.M."/>
            <person name="Huang Y.N."/>
        </authorList>
    </citation>
    <scope>NUCLEOTIDE SEQUENCE [LARGE SCALE GENOMIC DNA]</scope>
    <source>
        <strain evidence="14">YSD YN2</strain>
    </source>
</reference>
<sequence>MFLINGAWQDSLPANDRAIQFGDGCFTTARIREGRVQLLDAHLARLRLACERLFIPFDAWSTLETEMVELANRQVNGVLKVIISRGGGGRGYSPAGCLAPTRLLSISPPPAHYSAWREQGITLTLSPVRLGRNPQLAGIKHLNRLEQVLIRSHLEQSDADEALVLDSEGWVTECCAANLFWRQRNQVFTPRLDQAGVNGLMRQHILSCLQQSEWQVHEVNATAAALEEAEEVLICNALMPLVPVNALDGKRWTARELYHFLAPHCE</sequence>
<dbReference type="CDD" id="cd01559">
    <property type="entry name" value="ADCL_like"/>
    <property type="match status" value="1"/>
</dbReference>
<evidence type="ECO:0000256" key="3">
    <source>
        <dbReference type="ARBA" id="ARBA00011738"/>
    </source>
</evidence>
<evidence type="ECO:0000313" key="13">
    <source>
        <dbReference type="EMBL" id="UYU33313.1"/>
    </source>
</evidence>
<dbReference type="PANTHER" id="PTHR42743:SF2">
    <property type="entry name" value="AMINODEOXYCHORISMATE LYASE"/>
    <property type="match status" value="1"/>
</dbReference>
<dbReference type="Gene3D" id="3.20.10.10">
    <property type="entry name" value="D-amino Acid Aminotransferase, subunit A, domain 2"/>
    <property type="match status" value="1"/>
</dbReference>
<dbReference type="GO" id="GO:0008696">
    <property type="term" value="F:4-amino-4-deoxychorismate lyase activity"/>
    <property type="evidence" value="ECO:0007669"/>
    <property type="project" value="UniProtKB-EC"/>
</dbReference>
<evidence type="ECO:0000256" key="5">
    <source>
        <dbReference type="ARBA" id="ARBA00022909"/>
    </source>
</evidence>
<dbReference type="PROSITE" id="PS00770">
    <property type="entry name" value="AA_TRANSFER_CLASS_4"/>
    <property type="match status" value="1"/>
</dbReference>
<protein>
    <recommendedName>
        <fullName evidence="8 10">Aminodeoxychorismate lyase</fullName>
        <ecNumber evidence="8 10">4.1.3.38</ecNumber>
    </recommendedName>
</protein>
<evidence type="ECO:0000313" key="14">
    <source>
        <dbReference type="Proteomes" id="UP001156318"/>
    </source>
</evidence>
<evidence type="ECO:0000256" key="11">
    <source>
        <dbReference type="RuleBase" id="RU004106"/>
    </source>
</evidence>
<evidence type="ECO:0000256" key="9">
    <source>
        <dbReference type="ARBA" id="ARBA00049529"/>
    </source>
</evidence>
<evidence type="ECO:0000256" key="2">
    <source>
        <dbReference type="ARBA" id="ARBA00009320"/>
    </source>
</evidence>
<gene>
    <name evidence="13" type="primary">pabC</name>
    <name evidence="13" type="ORF">KFZ77_07340</name>
</gene>
<evidence type="ECO:0000256" key="4">
    <source>
        <dbReference type="ARBA" id="ARBA00022898"/>
    </source>
</evidence>
<dbReference type="Proteomes" id="UP001156318">
    <property type="component" value="Chromosome"/>
</dbReference>
<comment type="subunit">
    <text evidence="3">Homodimer.</text>
</comment>
<comment type="catalytic activity">
    <reaction evidence="9">
        <text>4-amino-4-deoxychorismate = 4-aminobenzoate + pyruvate + H(+)</text>
        <dbReference type="Rhea" id="RHEA:16201"/>
        <dbReference type="ChEBI" id="CHEBI:15361"/>
        <dbReference type="ChEBI" id="CHEBI:15378"/>
        <dbReference type="ChEBI" id="CHEBI:17836"/>
        <dbReference type="ChEBI" id="CHEBI:58406"/>
        <dbReference type="EC" id="4.1.3.38"/>
    </reaction>
</comment>
<dbReference type="InterPro" id="IPR043131">
    <property type="entry name" value="BCAT-like_N"/>
</dbReference>
<evidence type="ECO:0000256" key="7">
    <source>
        <dbReference type="ARBA" id="ARBA00035633"/>
    </source>
</evidence>
<dbReference type="InterPro" id="IPR017824">
    <property type="entry name" value="Aminodeoxychorismate_lyase_IV"/>
</dbReference>
<dbReference type="EMBL" id="CP074352">
    <property type="protein sequence ID" value="UYU33313.1"/>
    <property type="molecule type" value="Genomic_DNA"/>
</dbReference>
<keyword evidence="14" id="KW-1185">Reference proteome</keyword>
<keyword evidence="6 13" id="KW-0456">Lyase</keyword>
<organism evidence="13 14">
    <name type="scientific">Siccibacter colletis</name>
    <dbReference type="NCBI Taxonomy" id="1505757"/>
    <lineage>
        <taxon>Bacteria</taxon>
        <taxon>Pseudomonadati</taxon>
        <taxon>Pseudomonadota</taxon>
        <taxon>Gammaproteobacteria</taxon>
        <taxon>Enterobacterales</taxon>
        <taxon>Enterobacteriaceae</taxon>
        <taxon>Siccibacter</taxon>
    </lineage>
</organism>
<comment type="cofactor">
    <cofactor evidence="1 12">
        <name>pyridoxal 5'-phosphate</name>
        <dbReference type="ChEBI" id="CHEBI:597326"/>
    </cofactor>
</comment>
<comment type="pathway">
    <text evidence="7">Cofactor biosynthesis; tetrahydrofolate biosynthesis; 4-aminobenzoate from chorismate: step 2/2.</text>
</comment>
<dbReference type="NCBIfam" id="TIGR03461">
    <property type="entry name" value="pabC_Proteo"/>
    <property type="match status" value="1"/>
</dbReference>
<keyword evidence="5" id="KW-0289">Folate biosynthesis</keyword>
<keyword evidence="4 12" id="KW-0663">Pyridoxal phosphate</keyword>
<evidence type="ECO:0000256" key="10">
    <source>
        <dbReference type="NCBIfam" id="TIGR03461"/>
    </source>
</evidence>
<dbReference type="RefSeq" id="WP_031519994.1">
    <property type="nucleotide sequence ID" value="NZ_CP074352.1"/>
</dbReference>
<dbReference type="InterPro" id="IPR050571">
    <property type="entry name" value="Class-IV_PLP-Dep_Aminotrnsfr"/>
</dbReference>
<dbReference type="Gene3D" id="3.30.470.10">
    <property type="match status" value="1"/>
</dbReference>
<dbReference type="InterPro" id="IPR036038">
    <property type="entry name" value="Aminotransferase-like"/>
</dbReference>
<evidence type="ECO:0000256" key="1">
    <source>
        <dbReference type="ARBA" id="ARBA00001933"/>
    </source>
</evidence>
<dbReference type="SUPFAM" id="SSF56752">
    <property type="entry name" value="D-aminoacid aminotransferase-like PLP-dependent enzymes"/>
    <property type="match status" value="1"/>
</dbReference>
<dbReference type="InterPro" id="IPR043132">
    <property type="entry name" value="BCAT-like_C"/>
</dbReference>
<dbReference type="EC" id="4.1.3.38" evidence="8 10"/>
<evidence type="ECO:0000256" key="8">
    <source>
        <dbReference type="ARBA" id="ARBA00035676"/>
    </source>
</evidence>